<evidence type="ECO:0000313" key="3">
    <source>
        <dbReference type="Proteomes" id="UP000283269"/>
    </source>
</evidence>
<comment type="caution">
    <text evidence="2">The sequence shown here is derived from an EMBL/GenBank/DDBJ whole genome shotgun (WGS) entry which is preliminary data.</text>
</comment>
<reference evidence="2 3" key="1">
    <citation type="journal article" date="2018" name="Evol. Lett.">
        <title>Horizontal gene cluster transfer increased hallucinogenic mushroom diversity.</title>
        <authorList>
            <person name="Reynolds H.T."/>
            <person name="Vijayakumar V."/>
            <person name="Gluck-Thaler E."/>
            <person name="Korotkin H.B."/>
            <person name="Matheny P.B."/>
            <person name="Slot J.C."/>
        </authorList>
    </citation>
    <scope>NUCLEOTIDE SEQUENCE [LARGE SCALE GENOMIC DNA]</scope>
    <source>
        <strain evidence="2 3">2631</strain>
    </source>
</reference>
<sequence>MSAVNVTVITYGNLQQLSIFYVNGSSQANPSTVASAPEISIEKICAEVNQSQKQGVHHPQNCVMAMVSSSGYAQVPNFSVPAIHNPNYYQQVFGNFGQSQPIPGPSAGLPSIGYLPAHDQYAQEHEQRAKMVYSTVGLNSAIGMVDILAISTYAASNKNEYEHILALKEGTQVQSDVLPADIIAHVKSVLSPSLVKIWNGFVFNFDSMVVQKEAMFMDLSNASVSSLLPYFDNCFMTIRAKDKVTVFKAPKKPTEFLLIIDAGQWEAAGHFLDIKYANEQAQSSTFCSSLTHQSSGQPVVPKLKSVAQVRKSESSVNKDNVSTHSVNSNKRKATEDLVSIDSDSGDISTITLFKTQFAMVASG</sequence>
<keyword evidence="3" id="KW-1185">Reference proteome</keyword>
<feature type="compositionally biased region" description="Polar residues" evidence="1">
    <location>
        <begin position="314"/>
        <end position="328"/>
    </location>
</feature>
<accession>A0A409XAZ2</accession>
<protein>
    <submittedName>
        <fullName evidence="2">Uncharacterized protein</fullName>
    </submittedName>
</protein>
<dbReference type="AlphaFoldDB" id="A0A409XAZ2"/>
<dbReference type="Proteomes" id="UP000283269">
    <property type="component" value="Unassembled WGS sequence"/>
</dbReference>
<gene>
    <name evidence="2" type="ORF">CVT25_000713</name>
</gene>
<name>A0A409XAZ2_PSICY</name>
<evidence type="ECO:0000313" key="2">
    <source>
        <dbReference type="EMBL" id="PPQ87884.1"/>
    </source>
</evidence>
<dbReference type="EMBL" id="NHYD01002188">
    <property type="protein sequence ID" value="PPQ87884.1"/>
    <property type="molecule type" value="Genomic_DNA"/>
</dbReference>
<evidence type="ECO:0000256" key="1">
    <source>
        <dbReference type="SAM" id="MobiDB-lite"/>
    </source>
</evidence>
<feature type="region of interest" description="Disordered" evidence="1">
    <location>
        <begin position="314"/>
        <end position="333"/>
    </location>
</feature>
<proteinExistence type="predicted"/>
<organism evidence="2 3">
    <name type="scientific">Psilocybe cyanescens</name>
    <dbReference type="NCBI Taxonomy" id="93625"/>
    <lineage>
        <taxon>Eukaryota</taxon>
        <taxon>Fungi</taxon>
        <taxon>Dikarya</taxon>
        <taxon>Basidiomycota</taxon>
        <taxon>Agaricomycotina</taxon>
        <taxon>Agaricomycetes</taxon>
        <taxon>Agaricomycetidae</taxon>
        <taxon>Agaricales</taxon>
        <taxon>Agaricineae</taxon>
        <taxon>Strophariaceae</taxon>
        <taxon>Psilocybe</taxon>
    </lineage>
</organism>
<dbReference type="InParanoid" id="A0A409XAZ2"/>